<protein>
    <submittedName>
        <fullName evidence="1">Uncharacterized protein</fullName>
    </submittedName>
</protein>
<organism evidence="1">
    <name type="scientific">Arundo donax</name>
    <name type="common">Giant reed</name>
    <name type="synonym">Donax arundinaceus</name>
    <dbReference type="NCBI Taxonomy" id="35708"/>
    <lineage>
        <taxon>Eukaryota</taxon>
        <taxon>Viridiplantae</taxon>
        <taxon>Streptophyta</taxon>
        <taxon>Embryophyta</taxon>
        <taxon>Tracheophyta</taxon>
        <taxon>Spermatophyta</taxon>
        <taxon>Magnoliopsida</taxon>
        <taxon>Liliopsida</taxon>
        <taxon>Poales</taxon>
        <taxon>Poaceae</taxon>
        <taxon>PACMAD clade</taxon>
        <taxon>Arundinoideae</taxon>
        <taxon>Arundineae</taxon>
        <taxon>Arundo</taxon>
    </lineage>
</organism>
<evidence type="ECO:0000313" key="1">
    <source>
        <dbReference type="EMBL" id="JAD19410.1"/>
    </source>
</evidence>
<reference evidence="1" key="1">
    <citation type="submission" date="2014-09" db="EMBL/GenBank/DDBJ databases">
        <authorList>
            <person name="Magalhaes I.L.F."/>
            <person name="Oliveira U."/>
            <person name="Santos F.R."/>
            <person name="Vidigal T.H.D.A."/>
            <person name="Brescovit A.D."/>
            <person name="Santos A.J."/>
        </authorList>
    </citation>
    <scope>NUCLEOTIDE SEQUENCE</scope>
    <source>
        <tissue evidence="1">Shoot tissue taken approximately 20 cm above the soil surface</tissue>
    </source>
</reference>
<dbReference type="EMBL" id="GBRH01278485">
    <property type="protein sequence ID" value="JAD19410.1"/>
    <property type="molecule type" value="Transcribed_RNA"/>
</dbReference>
<reference evidence="1" key="2">
    <citation type="journal article" date="2015" name="Data Brief">
        <title>Shoot transcriptome of the giant reed, Arundo donax.</title>
        <authorList>
            <person name="Barrero R.A."/>
            <person name="Guerrero F.D."/>
            <person name="Moolhuijzen P."/>
            <person name="Goolsby J.A."/>
            <person name="Tidwell J."/>
            <person name="Bellgard S.E."/>
            <person name="Bellgard M.I."/>
        </authorList>
    </citation>
    <scope>NUCLEOTIDE SEQUENCE</scope>
    <source>
        <tissue evidence="1">Shoot tissue taken approximately 20 cm above the soil surface</tissue>
    </source>
</reference>
<accession>A0A0A8Y2G9</accession>
<name>A0A0A8Y2G9_ARUDO</name>
<proteinExistence type="predicted"/>
<sequence length="11" mass="1269">MLYTVPSCEIL</sequence>